<organism evidence="1 2">
    <name type="scientific">Evansella tamaricis</name>
    <dbReference type="NCBI Taxonomy" id="2069301"/>
    <lineage>
        <taxon>Bacteria</taxon>
        <taxon>Bacillati</taxon>
        <taxon>Bacillota</taxon>
        <taxon>Bacilli</taxon>
        <taxon>Bacillales</taxon>
        <taxon>Bacillaceae</taxon>
        <taxon>Evansella</taxon>
    </lineage>
</organism>
<dbReference type="Pfam" id="PF11155">
    <property type="entry name" value="DUF2935"/>
    <property type="match status" value="2"/>
</dbReference>
<sequence length="262" mass="30915">MLEDHAIFARDYLSPMETQYVEIGSQYAKGFKTLRGKLKELPPNLSAKSEVMMSFAREVHPLAHGYYQFEGHLQQLRILNQVNIELTPTYFNGTLGENQVYLRLLEYFVRGQEPVELPLVDLMDLWLEDQLGHATLLQNHLDPIEGPLHVRTREFMKIFQGHMVRNHHMRNYLRFIEPGFPAQKLFAREVAESIVALNSFVTKVWERFKKDEVLSRLTLRFIEHHFTETCYFLRKLAYFEPEIYQIPECPLTKPSNYDPPIE</sequence>
<comment type="caution">
    <text evidence="1">The sequence shown here is derived from an EMBL/GenBank/DDBJ whole genome shotgun (WGS) entry which is preliminary data.</text>
</comment>
<evidence type="ECO:0000313" key="2">
    <source>
        <dbReference type="Proteomes" id="UP000784880"/>
    </source>
</evidence>
<accession>A0ABS6JHH9</accession>
<keyword evidence="2" id="KW-1185">Reference proteome</keyword>
<evidence type="ECO:0000313" key="1">
    <source>
        <dbReference type="EMBL" id="MBU9712312.1"/>
    </source>
</evidence>
<name>A0ABS6JHH9_9BACI</name>
<reference evidence="1 2" key="1">
    <citation type="submission" date="2021-06" db="EMBL/GenBank/DDBJ databases">
        <title>Bacillus sp. RD4P76, an endophyte from a halophyte.</title>
        <authorList>
            <person name="Sun J.-Q."/>
        </authorList>
    </citation>
    <scope>NUCLEOTIDE SEQUENCE [LARGE SCALE GENOMIC DNA]</scope>
    <source>
        <strain evidence="1 2">CGMCC 1.15917</strain>
    </source>
</reference>
<dbReference type="Proteomes" id="UP000784880">
    <property type="component" value="Unassembled WGS sequence"/>
</dbReference>
<protein>
    <submittedName>
        <fullName evidence="1">DUF2935 domain-containing protein</fullName>
    </submittedName>
</protein>
<proteinExistence type="predicted"/>
<dbReference type="InterPro" id="IPR021328">
    <property type="entry name" value="CotB-like"/>
</dbReference>
<dbReference type="EMBL" id="JAHQCS010000096">
    <property type="protein sequence ID" value="MBU9712312.1"/>
    <property type="molecule type" value="Genomic_DNA"/>
</dbReference>
<gene>
    <name evidence="1" type="ORF">KS419_11225</name>
</gene>